<evidence type="ECO:0000313" key="2">
    <source>
        <dbReference type="Proteomes" id="UP001432322"/>
    </source>
</evidence>
<dbReference type="AlphaFoldDB" id="A0AAV5WIA6"/>
<reference evidence="1" key="1">
    <citation type="submission" date="2023-10" db="EMBL/GenBank/DDBJ databases">
        <title>Genome assembly of Pristionchus species.</title>
        <authorList>
            <person name="Yoshida K."/>
            <person name="Sommer R.J."/>
        </authorList>
    </citation>
    <scope>NUCLEOTIDE SEQUENCE</scope>
    <source>
        <strain evidence="1">RS5133</strain>
    </source>
</reference>
<feature type="non-terminal residue" evidence="1">
    <location>
        <position position="1"/>
    </location>
</feature>
<dbReference type="EMBL" id="BTSY01000005">
    <property type="protein sequence ID" value="GMT29544.1"/>
    <property type="molecule type" value="Genomic_DNA"/>
</dbReference>
<organism evidence="1 2">
    <name type="scientific">Pristionchus fissidentatus</name>
    <dbReference type="NCBI Taxonomy" id="1538716"/>
    <lineage>
        <taxon>Eukaryota</taxon>
        <taxon>Metazoa</taxon>
        <taxon>Ecdysozoa</taxon>
        <taxon>Nematoda</taxon>
        <taxon>Chromadorea</taxon>
        <taxon>Rhabditida</taxon>
        <taxon>Rhabditina</taxon>
        <taxon>Diplogasteromorpha</taxon>
        <taxon>Diplogasteroidea</taxon>
        <taxon>Neodiplogasteridae</taxon>
        <taxon>Pristionchus</taxon>
    </lineage>
</organism>
<comment type="caution">
    <text evidence="1">The sequence shown here is derived from an EMBL/GenBank/DDBJ whole genome shotgun (WGS) entry which is preliminary data.</text>
</comment>
<protein>
    <submittedName>
        <fullName evidence="1">Uncharacterized protein</fullName>
    </submittedName>
</protein>
<sequence length="140" mass="16460">LLQLLQLHGYFPACDPPSRLDWPEYLLRYRTSSSLPYPSARMVVSLSRVIPASPLAADRALRNSQRLLTAMKGRRMIRGVTTVLRRSLLMSRCLFLQRFVLASVLWDTHRLRYVRVSNGQFVWRRRERSLRRQAVSRPDH</sequence>
<proteinExistence type="predicted"/>
<name>A0AAV5WIA6_9BILA</name>
<evidence type="ECO:0000313" key="1">
    <source>
        <dbReference type="EMBL" id="GMT29544.1"/>
    </source>
</evidence>
<dbReference type="Proteomes" id="UP001432322">
    <property type="component" value="Unassembled WGS sequence"/>
</dbReference>
<accession>A0AAV5WIA6</accession>
<feature type="non-terminal residue" evidence="1">
    <location>
        <position position="140"/>
    </location>
</feature>
<keyword evidence="2" id="KW-1185">Reference proteome</keyword>
<gene>
    <name evidence="1" type="ORF">PFISCL1PPCAC_20841</name>
</gene>